<dbReference type="InterPro" id="IPR027417">
    <property type="entry name" value="P-loop_NTPase"/>
</dbReference>
<proteinExistence type="predicted"/>
<evidence type="ECO:0000313" key="3">
    <source>
        <dbReference type="EMBL" id="MBB3995141.1"/>
    </source>
</evidence>
<keyword evidence="1" id="KW-0175">Coiled coil</keyword>
<dbReference type="Proteomes" id="UP000530268">
    <property type="component" value="Unassembled WGS sequence"/>
</dbReference>
<dbReference type="PANTHER" id="PTHR41259:SF1">
    <property type="entry name" value="DOUBLE-STRAND BREAK REPAIR RAD50 ATPASE, PUTATIVE-RELATED"/>
    <property type="match status" value="1"/>
</dbReference>
<dbReference type="InterPro" id="IPR038734">
    <property type="entry name" value="YhaN_AAA"/>
</dbReference>
<feature type="domain" description="YhaN AAA" evidence="2">
    <location>
        <begin position="1"/>
        <end position="60"/>
    </location>
</feature>
<dbReference type="AlphaFoldDB" id="A0A7W6E7Z0"/>
<sequence length="880" mass="93016">MKLRSLTLSNVRKFAGQTATISNIGDGVSVVSEANEFGKSTFFDALHALFFLKYGAATREVKSLQPRAGGAVRVAAQIELPTGVFTLEKSFLAQKRASVKDSSGNLIALDDEAERWIADLMGNGIEGPAGLLWVRQGITALEPAGNTGADKTEKERLLGARRDLLSSVAGEIDMVTGGRRMDRVIEAAGQALGRLATATGQPKANGPWKDAQLEAHAHAVRHEELDQLCRSLTDALTQRREVAARLEVLQAPGAAEALTDDLEKAQAVHSAAKAHADKLAQMRDQAALRQLELDSVKGRLDSLIAAALGYEAAKDGLDQATAAHVDASEKAQDADTQTDTAQAALTQAASALTRAAAAKEAVQQDALRTHAQEKYDQLRGLMAQVAGKRSQLEQANALLATQSVTAQALSRIETAQANMVRAKAEIASGAVQLQLSYEGTQKITVGGAALEAGTHALVQRQVMELPGIGRMTLDPGNATADMAAVTAAQTEFTAGLKVVGVADLDAARQAAAKRSETTAEIALLKNVLETLAPQGVEHVQAAEAQALAQLESLKVSAAEEPVDPVAVAQQMEAAQAAQAEAQMHYDRSRDRRDAARAALARAAALRDAAQAAYQTAVAAYGAPETFSERKSEAARACSVAEVAAQDARTAVETLQAQAPDLAMAQADLARATSALDNAREERTRLATRIADLGATIRARAEDGVEEKRDEVAGLLQAAQEREARFAHEAAGLMLLVDTLRTKRGAAQEAYFGPVQQELAPLLALLHADAALSFDPASMLPQGLVRGGADEAVEMLSGGTQEQIAILTRLAFARLFARQGKPMPIILDDALVYSDDSRIIAMFTALHRVAADQQVIVFSCRQMAFAGLGGTRPTVEIAQDR</sequence>
<evidence type="ECO:0000256" key="1">
    <source>
        <dbReference type="SAM" id="Coils"/>
    </source>
</evidence>
<feature type="coiled-coil region" evidence="1">
    <location>
        <begin position="661"/>
        <end position="724"/>
    </location>
</feature>
<dbReference type="RefSeq" id="WP_184566789.1">
    <property type="nucleotide sequence ID" value="NZ_JACIEI010000011.1"/>
</dbReference>
<protein>
    <recommendedName>
        <fullName evidence="2">YhaN AAA domain-containing protein</fullName>
    </recommendedName>
</protein>
<dbReference type="Pfam" id="PF13514">
    <property type="entry name" value="AAA_27"/>
    <property type="match status" value="1"/>
</dbReference>
<accession>A0A7W6E7Z0</accession>
<dbReference type="SUPFAM" id="SSF52540">
    <property type="entry name" value="P-loop containing nucleoside triphosphate hydrolases"/>
    <property type="match status" value="1"/>
</dbReference>
<dbReference type="PANTHER" id="PTHR41259">
    <property type="entry name" value="DOUBLE-STRAND BREAK REPAIR RAD50 ATPASE, PUTATIVE-RELATED"/>
    <property type="match status" value="1"/>
</dbReference>
<dbReference type="EMBL" id="JACIEI010000011">
    <property type="protein sequence ID" value="MBB3995141.1"/>
    <property type="molecule type" value="Genomic_DNA"/>
</dbReference>
<reference evidence="3 4" key="1">
    <citation type="submission" date="2020-08" db="EMBL/GenBank/DDBJ databases">
        <title>Genomic Encyclopedia of Type Strains, Phase IV (KMG-IV): sequencing the most valuable type-strain genomes for metagenomic binning, comparative biology and taxonomic classification.</title>
        <authorList>
            <person name="Goeker M."/>
        </authorList>
    </citation>
    <scope>NUCLEOTIDE SEQUENCE [LARGE SCALE GENOMIC DNA]</scope>
    <source>
        <strain evidence="3 4">DSM 102234</strain>
    </source>
</reference>
<organism evidence="3 4">
    <name type="scientific">Sulfitobacter undariae</name>
    <dbReference type="NCBI Taxonomy" id="1563671"/>
    <lineage>
        <taxon>Bacteria</taxon>
        <taxon>Pseudomonadati</taxon>
        <taxon>Pseudomonadota</taxon>
        <taxon>Alphaproteobacteria</taxon>
        <taxon>Rhodobacterales</taxon>
        <taxon>Roseobacteraceae</taxon>
        <taxon>Sulfitobacter</taxon>
    </lineage>
</organism>
<dbReference type="Gene3D" id="3.40.50.300">
    <property type="entry name" value="P-loop containing nucleotide triphosphate hydrolases"/>
    <property type="match status" value="2"/>
</dbReference>
<comment type="caution">
    <text evidence="3">The sequence shown here is derived from an EMBL/GenBank/DDBJ whole genome shotgun (WGS) entry which is preliminary data.</text>
</comment>
<keyword evidence="4" id="KW-1185">Reference proteome</keyword>
<evidence type="ECO:0000313" key="4">
    <source>
        <dbReference type="Proteomes" id="UP000530268"/>
    </source>
</evidence>
<evidence type="ECO:0000259" key="2">
    <source>
        <dbReference type="Pfam" id="PF13514"/>
    </source>
</evidence>
<gene>
    <name evidence="3" type="ORF">GGR95_002792</name>
</gene>
<name>A0A7W6E7Z0_9RHOB</name>